<evidence type="ECO:0000259" key="2">
    <source>
        <dbReference type="SMART" id="SM00382"/>
    </source>
</evidence>
<keyword evidence="4" id="KW-1185">Reference proteome</keyword>
<feature type="region of interest" description="Disordered" evidence="1">
    <location>
        <begin position="1745"/>
        <end position="1766"/>
    </location>
</feature>
<dbReference type="InterPro" id="IPR027417">
    <property type="entry name" value="P-loop_NTPase"/>
</dbReference>
<dbReference type="Proteomes" id="UP000315369">
    <property type="component" value="Unassembled WGS sequence"/>
</dbReference>
<dbReference type="SMART" id="SM00382">
    <property type="entry name" value="AAA"/>
    <property type="match status" value="1"/>
</dbReference>
<dbReference type="EMBL" id="VIFM01000061">
    <property type="protein sequence ID" value="TQF14696.1"/>
    <property type="molecule type" value="Genomic_DNA"/>
</dbReference>
<organism evidence="3 4">
    <name type="scientific">Myxococcus llanfairpwllgwyngyllgogerychwyrndrobwllllantysiliogogogochensis</name>
    <dbReference type="NCBI Taxonomy" id="2590453"/>
    <lineage>
        <taxon>Bacteria</taxon>
        <taxon>Pseudomonadati</taxon>
        <taxon>Myxococcota</taxon>
        <taxon>Myxococcia</taxon>
        <taxon>Myxococcales</taxon>
        <taxon>Cystobacterineae</taxon>
        <taxon>Myxococcaceae</taxon>
        <taxon>Myxococcus</taxon>
    </lineage>
</organism>
<dbReference type="OrthoDB" id="4770405at2"/>
<evidence type="ECO:0000256" key="1">
    <source>
        <dbReference type="SAM" id="MobiDB-lite"/>
    </source>
</evidence>
<protein>
    <submittedName>
        <fullName evidence="3">Transcriptional regulator</fullName>
    </submittedName>
</protein>
<feature type="domain" description="AAA+ ATPase" evidence="2">
    <location>
        <begin position="285"/>
        <end position="459"/>
    </location>
</feature>
<proteinExistence type="predicted"/>
<evidence type="ECO:0000313" key="4">
    <source>
        <dbReference type="Proteomes" id="UP000315369"/>
    </source>
</evidence>
<dbReference type="InterPro" id="IPR003593">
    <property type="entry name" value="AAA+_ATPase"/>
</dbReference>
<reference evidence="3 4" key="1">
    <citation type="submission" date="2019-06" db="EMBL/GenBank/DDBJ databases">
        <authorList>
            <person name="Livingstone P."/>
            <person name="Whitworth D."/>
        </authorList>
    </citation>
    <scope>NUCLEOTIDE SEQUENCE [LARGE SCALE GENOMIC DNA]</scope>
    <source>
        <strain evidence="3 4">AM401</strain>
    </source>
</reference>
<evidence type="ECO:0000313" key="3">
    <source>
        <dbReference type="EMBL" id="TQF14696.1"/>
    </source>
</evidence>
<gene>
    <name evidence="3" type="ORF">FJV41_17370</name>
</gene>
<name>A0A540X0E2_9BACT</name>
<sequence>MAKSPVRVDSVRASRDGHEFHEAWVARKSLGLLFPQDGFVGVAIEGFSPSDRVSQEATEIADAVLYYGPAATFRDAERVIVVQVKYSKASELKPFRAADAKHTVEKFARTYRALKREHGVGPTRSRLGFELITNRPILPELEQAVAALRDGMSLKGVAKTQAKQLTDAINLQGKDLVEFAARLHLTGISGDLRQSKHELAISLADWSVARDPQSRIRLSNLRELARTKAGLLAQHRNIILRADVLSALDLQHEDELLPVRESFPDVGSVVEREQLASVAAQIPALTRPLLIHADGGVGKTVFIQSLAAKLAKDHDVVLFDCFGMGQYRATSDARHLPQRGLIHIANLLACRGLCDPMLPGNASDGDLIRTFRSRLIQATETLRTAAPDRQLVLLLDAIDNAGEHAALRDETAFPRLFLEELTITGPIPGVRVVVSARGYRLTNAIGSASCDRLQLLPFTLDESRAYLQDHLEGLTDGMLQVAQSRSRGNARILEHLVDEGSELLAPSEFNKVIQLDELLRLKIANALADARRQGYQENEIASFLAGLATLPPPVPVREFAEANGLSEGAVNSFAADLSPLLEQTKYGLMIRDEPTEHLIRETYAADEATLRRLAKNLFAMQDRSLYSATTLPELLQQLGNGDQLFELAFDERLPAAITTAAGKQAIRQARIRAAVAFAANQEDNRRLVQLLVELSTLAAMNQRGTQYLLDHPDLTVTIADADSLRRLFEARTEWPGAKHARLTIAHVLAGELPDATRHAHRVSEWRHHYYDQVREFSRGDEGPTALDMASIPLFQLARGNGEAAARDLARWRDWFGFQVAERLFSLVRVGAPALRVLDKALREMLASAVASSGVLTAAITYADGDESWQRELVSRLAAVCAQVDLGEQDYQSKENSIVRGILRAAAVAVALRMATEANAILDAAAIPTPSLYIFLEEYWTRDAYPFIAARTLRALAKGVPLEERMLLPRELSEAAVGVAPELQGKEFRTALKNAMREAVRVPSQADDSSRRLRQDDMHRAERFLDSRLSTWLSVAQAFSQAMSRTRSGDIGRLQPLMAEWNRLRVSNDYYLGGLSAQRQFNTVGERLLTLAVSADAGHDTQEVREYTEAVSAAGVTPVSHVIELVSILARRIPCQMAAGKAAVRAREAIERLDDVNERAASFAQLARAIVPASPDDASEYFHRGLEQVDALGSGDRQLVSELMHVASTLNGGRLEDADSHTLSNICDLNLGEEHKFDWAGYGQALAHAAGPKGLARLARWEDRERISLNYTLLPYLKALVDNGDLEPTLTLTMLRVSSPVELRVCGTGEFVEALLQCPSGVTATLVEELIQHYQQNNPGWHGSDDVLALSRLAERAFGHSSIERSRLLHAAQAISEATQERNTLNNWRSPNPVPARSEWEAKQAKQIAEAKARAASLNPLDEAGIAESLAALDGALQGRRLEQDFLEVLRAKVPLSGMTKYIKMIARQEQLDLYDKLHELELCKTGWSASSDAVDRIWPQCAAWIIHANPAEFVTFEQLSLFQLNRLSALTGVDRHTLVVGLLKEFSRPEVEVPAAVWLSVAASFNTKAEPGAGQAALARLLRGGAAKLAPLVVDGEWRPGLYPEDDPADITAGLVWFGLGSPRAERRWMSSHALRSAVRLGRSDVLDRVVTRFGDKTAGAFGAPELPFFYLHAQLWLLIAMARVAMEAPAAIAAHRQFLEYIALEHSDPHILRQHFAREALWACHRGGALTLSETTQAQLHRVNQSPYPPVKSQGRGSSFYDSRPADNPKPLWDVGLKYEFDKNEVSGLARLFNLDRWVTRDALSAWVHQHAPGLTSMYDLGGRSDSRRSHDEISEAQHRYGEHLCWHGLYAVAGRLLRDHPVAVPTYGQTEPWHEWLRGQVLTRDDGQWLADGTDCRQATTRVNLREVTEDGVALTADTAKLSALLGIREGVREWLVVNGDWTSMDGVQVHVSSSMVPSAEGDRVAKGVAAQDPFHINAPKVEEHEEGDPQWLEFNTPFHPWLVDTHARAGLDETDVFGVIGAAARTRLTTEAISFGGLVMKDPFGREWTDRLGATVLHVEAWCQYTERDEGQRSTGNQATCRSSFVRDFLSAQACDLICIVRLRRSESGRGDRTSQHWHTTLAVRITPSLEIYLHPGRANELYESKY</sequence>
<accession>A0A540X0E2</accession>
<comment type="caution">
    <text evidence="3">The sequence shown here is derived from an EMBL/GenBank/DDBJ whole genome shotgun (WGS) entry which is preliminary data.</text>
</comment>
<dbReference type="SUPFAM" id="SSF52540">
    <property type="entry name" value="P-loop containing nucleoside triphosphate hydrolases"/>
    <property type="match status" value="1"/>
</dbReference>